<sequence>MRQLTLDDINMSALDFSKLPVRQLTA</sequence>
<dbReference type="Proteomes" id="UP000195442">
    <property type="component" value="Unassembled WGS sequence"/>
</dbReference>
<keyword evidence="2" id="KW-1185">Reference proteome</keyword>
<proteinExistence type="predicted"/>
<dbReference type="EMBL" id="FUKJ01000086">
    <property type="protein sequence ID" value="SJM90672.1"/>
    <property type="molecule type" value="Genomic_DNA"/>
</dbReference>
<gene>
    <name evidence="1" type="ORF">CRENPOLYSF2_1760006</name>
</gene>
<reference evidence="2" key="1">
    <citation type="submission" date="2017-02" db="EMBL/GenBank/DDBJ databases">
        <authorList>
            <person name="Daims H."/>
        </authorList>
    </citation>
    <scope>NUCLEOTIDE SEQUENCE [LARGE SCALE GENOMIC DNA]</scope>
</reference>
<evidence type="ECO:0000313" key="1">
    <source>
        <dbReference type="EMBL" id="SJM90672.1"/>
    </source>
</evidence>
<protein>
    <submittedName>
        <fullName evidence="1">Uncharacterized protein</fullName>
    </submittedName>
</protein>
<dbReference type="AlphaFoldDB" id="A0A1R4H368"/>
<organism evidence="1 2">
    <name type="scientific">Crenothrix polyspora</name>
    <dbReference type="NCBI Taxonomy" id="360316"/>
    <lineage>
        <taxon>Bacteria</taxon>
        <taxon>Pseudomonadati</taxon>
        <taxon>Pseudomonadota</taxon>
        <taxon>Gammaproteobacteria</taxon>
        <taxon>Methylococcales</taxon>
        <taxon>Crenotrichaceae</taxon>
        <taxon>Crenothrix</taxon>
    </lineage>
</organism>
<accession>A0A1R4H368</accession>
<name>A0A1R4H368_9GAMM</name>
<evidence type="ECO:0000313" key="2">
    <source>
        <dbReference type="Proteomes" id="UP000195442"/>
    </source>
</evidence>